<feature type="non-terminal residue" evidence="1">
    <location>
        <position position="1"/>
    </location>
</feature>
<dbReference type="EMBL" id="SNRW01013890">
    <property type="protein sequence ID" value="KAA6372103.1"/>
    <property type="molecule type" value="Genomic_DNA"/>
</dbReference>
<evidence type="ECO:0000313" key="1">
    <source>
        <dbReference type="EMBL" id="KAA6372103.1"/>
    </source>
</evidence>
<reference evidence="1 2" key="1">
    <citation type="submission" date="2019-03" db="EMBL/GenBank/DDBJ databases">
        <title>Single cell metagenomics reveals metabolic interactions within the superorganism composed of flagellate Streblomastix strix and complex community of Bacteroidetes bacteria on its surface.</title>
        <authorList>
            <person name="Treitli S.C."/>
            <person name="Kolisko M."/>
            <person name="Husnik F."/>
            <person name="Keeling P."/>
            <person name="Hampl V."/>
        </authorList>
    </citation>
    <scope>NUCLEOTIDE SEQUENCE [LARGE SCALE GENOMIC DNA]</scope>
    <source>
        <strain evidence="1">ST1C</strain>
    </source>
</reference>
<dbReference type="AlphaFoldDB" id="A0A5J4UP48"/>
<sequence length="17" mass="2054">FSEDVESRGVTNRWQML</sequence>
<name>A0A5J4UP48_9EUKA</name>
<comment type="caution">
    <text evidence="1">The sequence shown here is derived from an EMBL/GenBank/DDBJ whole genome shotgun (WGS) entry which is preliminary data.</text>
</comment>
<dbReference type="Proteomes" id="UP000324800">
    <property type="component" value="Unassembled WGS sequence"/>
</dbReference>
<gene>
    <name evidence="1" type="ORF">EZS28_032367</name>
</gene>
<organism evidence="1 2">
    <name type="scientific">Streblomastix strix</name>
    <dbReference type="NCBI Taxonomy" id="222440"/>
    <lineage>
        <taxon>Eukaryota</taxon>
        <taxon>Metamonada</taxon>
        <taxon>Preaxostyla</taxon>
        <taxon>Oxymonadida</taxon>
        <taxon>Streblomastigidae</taxon>
        <taxon>Streblomastix</taxon>
    </lineage>
</organism>
<protein>
    <submittedName>
        <fullName evidence="1">Uncharacterized protein</fullName>
    </submittedName>
</protein>
<proteinExistence type="predicted"/>
<evidence type="ECO:0000313" key="2">
    <source>
        <dbReference type="Proteomes" id="UP000324800"/>
    </source>
</evidence>
<accession>A0A5J4UP48</accession>